<feature type="region of interest" description="Disordered" evidence="1">
    <location>
        <begin position="628"/>
        <end position="654"/>
    </location>
</feature>
<dbReference type="InterPro" id="IPR051681">
    <property type="entry name" value="Ser/Thr_Kinases-Pseudokinases"/>
</dbReference>
<dbReference type="EMBL" id="LSYV01000003">
    <property type="protein sequence ID" value="KXZ55470.1"/>
    <property type="molecule type" value="Genomic_DNA"/>
</dbReference>
<evidence type="ECO:0000256" key="1">
    <source>
        <dbReference type="SAM" id="MobiDB-lite"/>
    </source>
</evidence>
<dbReference type="InterPro" id="IPR008271">
    <property type="entry name" value="Ser/Thr_kinase_AS"/>
</dbReference>
<feature type="compositionally biased region" description="Polar residues" evidence="1">
    <location>
        <begin position="463"/>
        <end position="476"/>
    </location>
</feature>
<keyword evidence="4" id="KW-1185">Reference proteome</keyword>
<dbReference type="PANTHER" id="PTHR44329:SF289">
    <property type="entry name" value="SERINE_THREONINE-PROTEIN KINASE VIK"/>
    <property type="match status" value="1"/>
</dbReference>
<accession>A0A150H1M2</accession>
<evidence type="ECO:0000259" key="2">
    <source>
        <dbReference type="PROSITE" id="PS50011"/>
    </source>
</evidence>
<dbReference type="SUPFAM" id="SSF56112">
    <property type="entry name" value="Protein kinase-like (PK-like)"/>
    <property type="match status" value="2"/>
</dbReference>
<dbReference type="STRING" id="33097.A0A150H1M2"/>
<feature type="domain" description="Protein kinase" evidence="2">
    <location>
        <begin position="1"/>
        <end position="299"/>
    </location>
</feature>
<comment type="caution">
    <text evidence="3">The sequence shown here is derived from an EMBL/GenBank/DDBJ whole genome shotgun (WGS) entry which is preliminary data.</text>
</comment>
<evidence type="ECO:0000313" key="3">
    <source>
        <dbReference type="EMBL" id="KXZ55470.1"/>
    </source>
</evidence>
<reference evidence="4" key="1">
    <citation type="journal article" date="2016" name="Nat. Commun.">
        <title>The Gonium pectorale genome demonstrates co-option of cell cycle regulation during the evolution of multicellularity.</title>
        <authorList>
            <person name="Hanschen E.R."/>
            <person name="Marriage T.N."/>
            <person name="Ferris P.J."/>
            <person name="Hamaji T."/>
            <person name="Toyoda A."/>
            <person name="Fujiyama A."/>
            <person name="Neme R."/>
            <person name="Noguchi H."/>
            <person name="Minakuchi Y."/>
            <person name="Suzuki M."/>
            <person name="Kawai-Toyooka H."/>
            <person name="Smith D.R."/>
            <person name="Sparks H."/>
            <person name="Anderson J."/>
            <person name="Bakaric R."/>
            <person name="Luria V."/>
            <person name="Karger A."/>
            <person name="Kirschner M.W."/>
            <person name="Durand P.M."/>
            <person name="Michod R.E."/>
            <person name="Nozaki H."/>
            <person name="Olson B.J."/>
        </authorList>
    </citation>
    <scope>NUCLEOTIDE SEQUENCE [LARGE SCALE GENOMIC DNA]</scope>
    <source>
        <strain evidence="4">NIES-2863</strain>
    </source>
</reference>
<dbReference type="Gene3D" id="1.10.510.10">
    <property type="entry name" value="Transferase(Phosphotransferase) domain 1"/>
    <property type="match status" value="2"/>
</dbReference>
<feature type="region of interest" description="Disordered" evidence="1">
    <location>
        <begin position="963"/>
        <end position="1000"/>
    </location>
</feature>
<dbReference type="Pfam" id="PF07714">
    <property type="entry name" value="PK_Tyr_Ser-Thr"/>
    <property type="match status" value="1"/>
</dbReference>
<dbReference type="Pfam" id="PF00069">
    <property type="entry name" value="Pkinase"/>
    <property type="match status" value="1"/>
</dbReference>
<dbReference type="PROSITE" id="PS00108">
    <property type="entry name" value="PROTEIN_KINASE_ST"/>
    <property type="match status" value="1"/>
</dbReference>
<evidence type="ECO:0000313" key="4">
    <source>
        <dbReference type="Proteomes" id="UP000075714"/>
    </source>
</evidence>
<dbReference type="GO" id="GO:0004674">
    <property type="term" value="F:protein serine/threonine kinase activity"/>
    <property type="evidence" value="ECO:0007669"/>
    <property type="project" value="TreeGrafter"/>
</dbReference>
<dbReference type="GO" id="GO:0005524">
    <property type="term" value="F:ATP binding"/>
    <property type="evidence" value="ECO:0007669"/>
    <property type="project" value="InterPro"/>
</dbReference>
<dbReference type="OrthoDB" id="551059at2759"/>
<feature type="compositionally biased region" description="Low complexity" evidence="1">
    <location>
        <begin position="971"/>
        <end position="988"/>
    </location>
</feature>
<organism evidence="3 4">
    <name type="scientific">Gonium pectorale</name>
    <name type="common">Green alga</name>
    <dbReference type="NCBI Taxonomy" id="33097"/>
    <lineage>
        <taxon>Eukaryota</taxon>
        <taxon>Viridiplantae</taxon>
        <taxon>Chlorophyta</taxon>
        <taxon>core chlorophytes</taxon>
        <taxon>Chlorophyceae</taxon>
        <taxon>CS clade</taxon>
        <taxon>Chlamydomonadales</taxon>
        <taxon>Volvocaceae</taxon>
        <taxon>Gonium</taxon>
    </lineage>
</organism>
<feature type="region of interest" description="Disordered" evidence="1">
    <location>
        <begin position="700"/>
        <end position="728"/>
    </location>
</feature>
<dbReference type="InterPro" id="IPR001245">
    <property type="entry name" value="Ser-Thr/Tyr_kinase_cat_dom"/>
</dbReference>
<dbReference type="InterPro" id="IPR011009">
    <property type="entry name" value="Kinase-like_dom_sf"/>
</dbReference>
<name>A0A150H1M2_GONPE</name>
<gene>
    <name evidence="3" type="ORF">GPECTOR_2g1019</name>
</gene>
<dbReference type="Proteomes" id="UP000075714">
    <property type="component" value="Unassembled WGS sequence"/>
</dbReference>
<protein>
    <recommendedName>
        <fullName evidence="2">Protein kinase domain-containing protein</fullName>
    </recommendedName>
</protein>
<proteinExistence type="predicted"/>
<feature type="region of interest" description="Disordered" evidence="1">
    <location>
        <begin position="195"/>
        <end position="238"/>
    </location>
</feature>
<dbReference type="AlphaFoldDB" id="A0A150H1M2"/>
<dbReference type="PANTHER" id="PTHR44329">
    <property type="entry name" value="SERINE/THREONINE-PROTEIN KINASE TNNI3K-RELATED"/>
    <property type="match status" value="1"/>
</dbReference>
<dbReference type="SMART" id="SM00220">
    <property type="entry name" value="S_TKc"/>
    <property type="match status" value="1"/>
</dbReference>
<feature type="compositionally biased region" description="Gly residues" evidence="1">
    <location>
        <begin position="709"/>
        <end position="723"/>
    </location>
</feature>
<dbReference type="InterPro" id="IPR000719">
    <property type="entry name" value="Prot_kinase_dom"/>
</dbReference>
<dbReference type="PROSITE" id="PS50011">
    <property type="entry name" value="PROTEIN_KINASE_DOM"/>
    <property type="match status" value="1"/>
</dbReference>
<feature type="region of interest" description="Disordered" evidence="1">
    <location>
        <begin position="462"/>
        <end position="507"/>
    </location>
</feature>
<sequence>MVLEYLEGGTLKDRIVKSMMLGRRSYSDDVALSWLLDVAEALLFLHSASPPVIHRDIKAENVLLAAAPGGGGGARGGGGGGGRAKLADLGLHVRIEEDRSVMLRRKATGDASLFVAITPACEEGKLLDTANTMSGDGGDGGTDRGDCEASQAGYETWDHGAGGHTLYPILATGVEDGSYSGLGAAAPGGMGLGGGPARPAAAGDDERSVAGDAAVSCVPPPQEGDSSEVGGSAPSVAMGPGRSSIDLSAALAATGVRPYGTFAQPLSVPLAAMAAPRLSTEPPHDVTPQPAVRTPSGVLLLSDPMSNGSRAEVQVAVLPCGSGTVTAAVAGGACGGHFGEALNREAGVPVPQVFAGAGAIAAAAAAGVMDELSSLMASGGTAAPGSTTAPGMPSSNGLAGNCGAPSPGVGTAPGMHRWLLDSPCSGATAGTGASAAPSPYLLGLRSAAEEQGTGGMPIVGRQAAQQSVQRTSQAGLPTSKDGAPGARTNVRSVASGPMPCGRQSTPGSIGARHLHMQVCSPTVPSAGAAGSLGGYRPDSSVHMQRWRGPGAAAGAAGATSAMAATQGNKFTPFARSQSRGMATAPLRTVTAGGSSRIESQASAGLLVGAMREDSMLSLFSDALTTDGDARAARSPLPTAQQRRDGGLDMQQRAGSAAVMGAAAGVRRPLLRDHSLSRPGMAAAIAQSRLASGGLANTSSGPLPFRATAEGGGGAADGGGGNGAAEGFNAGGSEFDTTGIDTTAVAASTAARSTGTGVGPVTGSFGGAGGMQPVRSARLNSLREMRLRSVDRQVSGPLESGRLRSMSRISRASAAPGGIGTLIQASADSFRQHMRRVSSITSLLNSPSGALPEHSEFQWVYGLTGQAGSCMYMAPEVFMRQPYNAKCDVFSFGVLMYELWTHELLIFAYQNNARAARLGIKAPPDYARKVSEGFRPPRPDRFTDAQWELVSRCWHQDPCERPGMAEVSSAPAHASGQASSRRAGRPAGRSGEGGGGADSTKGCGCGCVIS</sequence>